<keyword evidence="10" id="KW-1185">Reference proteome</keyword>
<gene>
    <name evidence="9" type="ORF">GARC_3002</name>
</gene>
<feature type="transmembrane region" description="Helical" evidence="8">
    <location>
        <begin position="6"/>
        <end position="23"/>
    </location>
</feature>
<feature type="transmembrane region" description="Helical" evidence="8">
    <location>
        <begin position="61"/>
        <end position="81"/>
    </location>
</feature>
<comment type="caution">
    <text evidence="9">The sequence shown here is derived from an EMBL/GenBank/DDBJ whole genome shotgun (WGS) entry which is preliminary data.</text>
</comment>
<dbReference type="eggNOG" id="COG1620">
    <property type="taxonomic scope" value="Bacteria"/>
</dbReference>
<dbReference type="AlphaFoldDB" id="K6Z945"/>
<evidence type="ECO:0000313" key="9">
    <source>
        <dbReference type="EMBL" id="GAC19965.1"/>
    </source>
</evidence>
<sequence length="535" mass="57307">MTLLQTITALMPVLSVLVFLIIMRWPAMKAMSISLAITALMSYLFWHVPIVQITASIIEGWFIAASILIIVFGAIFLLKTLSQSGAIDVIKQGFMDITPDRRIQLIIIAWLFGSFLEGASGFGTPAAICAPLLVALGFNPLAAVSLALIADSSAVSFGAVGTPVLVGIKRGLSEVSASQLQDIATTAISIDLFVGIFIPLIMVSILTRFWGENQSYKEGLALWPFAIFSGLAFIFPAWVVANLLGPEFPSIIGGLIGLVLVISAVKIGFLVPKKVWGFKADRNDDSEPLLVSQKKISMSMSRAWAPYVLAAILLVLTRVDFLPFKSLLNGVKINFVDILNTGISNSISPLYLPGFIFILVCFATFYLHKMDNKQAFMAIKESTKALLPTALTLGAAVPLVRVFINSNVAGSTLGSMPKELALMMADSFGQAWPLFAAFIGALGAFISGSATFSNMMFSDLQQSTANNLNISENIILALQMLGSNAGNMICVVNVVAACSVVGLTGKEGAVIRITMVPMLMYCLMVGAVSMVWLSF</sequence>
<feature type="transmembrane region" description="Helical" evidence="8">
    <location>
        <begin position="350"/>
        <end position="368"/>
    </location>
</feature>
<feature type="transmembrane region" description="Helical" evidence="8">
    <location>
        <begin position="509"/>
        <end position="533"/>
    </location>
</feature>
<proteinExistence type="inferred from homology"/>
<evidence type="ECO:0000256" key="7">
    <source>
        <dbReference type="ARBA" id="ARBA00023136"/>
    </source>
</evidence>
<keyword evidence="5 8" id="KW-0812">Transmembrane</keyword>
<comment type="similarity">
    <text evidence="2 8">Belongs to the lactate permease family.</text>
</comment>
<evidence type="ECO:0000313" key="10">
    <source>
        <dbReference type="Proteomes" id="UP000006327"/>
    </source>
</evidence>
<evidence type="ECO:0000256" key="5">
    <source>
        <dbReference type="ARBA" id="ARBA00022692"/>
    </source>
</evidence>
<comment type="function">
    <text evidence="8">Uptake of L-lactate across the membrane. Can also transport D-lactate and glycolate.</text>
</comment>
<dbReference type="EMBL" id="BAEO01000043">
    <property type="protein sequence ID" value="GAC19965.1"/>
    <property type="molecule type" value="Genomic_DNA"/>
</dbReference>
<dbReference type="GO" id="GO:0015295">
    <property type="term" value="F:solute:proton symporter activity"/>
    <property type="evidence" value="ECO:0007669"/>
    <property type="project" value="TreeGrafter"/>
</dbReference>
<keyword evidence="7 8" id="KW-0472">Membrane</keyword>
<evidence type="ECO:0000256" key="4">
    <source>
        <dbReference type="ARBA" id="ARBA00022475"/>
    </source>
</evidence>
<dbReference type="PANTHER" id="PTHR30003">
    <property type="entry name" value="L-LACTATE PERMEASE"/>
    <property type="match status" value="1"/>
</dbReference>
<feature type="transmembrane region" description="Helical" evidence="8">
    <location>
        <begin position="102"/>
        <end position="119"/>
    </location>
</feature>
<keyword evidence="8" id="KW-0997">Cell inner membrane</keyword>
<dbReference type="Proteomes" id="UP000006327">
    <property type="component" value="Unassembled WGS sequence"/>
</dbReference>
<evidence type="ECO:0000256" key="8">
    <source>
        <dbReference type="RuleBase" id="RU365092"/>
    </source>
</evidence>
<reference evidence="9 10" key="1">
    <citation type="journal article" date="2017" name="Antonie Van Leeuwenhoek">
        <title>Rhizobium rhizosphaerae sp. nov., a novel species isolated from rice rhizosphere.</title>
        <authorList>
            <person name="Zhao J.J."/>
            <person name="Zhang J."/>
            <person name="Zhang R.J."/>
            <person name="Zhang C.W."/>
            <person name="Yin H.Q."/>
            <person name="Zhang X.X."/>
        </authorList>
    </citation>
    <scope>NUCLEOTIDE SEQUENCE [LARGE SCALE GENOMIC DNA]</scope>
    <source>
        <strain evidence="9 10">BSs20135</strain>
    </source>
</reference>
<feature type="transmembrane region" description="Helical" evidence="8">
    <location>
        <begin position="251"/>
        <end position="272"/>
    </location>
</feature>
<dbReference type="GO" id="GO:0005886">
    <property type="term" value="C:plasma membrane"/>
    <property type="evidence" value="ECO:0007669"/>
    <property type="project" value="UniProtKB-SubCell"/>
</dbReference>
<feature type="transmembrane region" description="Helical" evidence="8">
    <location>
        <begin position="389"/>
        <end position="410"/>
    </location>
</feature>
<feature type="transmembrane region" description="Helical" evidence="8">
    <location>
        <begin position="474"/>
        <end position="503"/>
    </location>
</feature>
<dbReference type="GO" id="GO:0015129">
    <property type="term" value="F:lactate transmembrane transporter activity"/>
    <property type="evidence" value="ECO:0007669"/>
    <property type="project" value="UniProtKB-UniRule"/>
</dbReference>
<feature type="transmembrane region" description="Helical" evidence="8">
    <location>
        <begin position="192"/>
        <end position="210"/>
    </location>
</feature>
<dbReference type="STRING" id="493475.GARC_3002"/>
<evidence type="ECO:0000256" key="6">
    <source>
        <dbReference type="ARBA" id="ARBA00022989"/>
    </source>
</evidence>
<keyword evidence="6 8" id="KW-1133">Transmembrane helix</keyword>
<dbReference type="InterPro" id="IPR003804">
    <property type="entry name" value="Lactate_perm"/>
</dbReference>
<feature type="transmembrane region" description="Helical" evidence="8">
    <location>
        <begin position="430"/>
        <end position="453"/>
    </location>
</feature>
<dbReference type="RefSeq" id="WP_007621411.1">
    <property type="nucleotide sequence ID" value="NZ_BAEO01000043.1"/>
</dbReference>
<organism evidence="9 10">
    <name type="scientific">Paraglaciecola arctica BSs20135</name>
    <dbReference type="NCBI Taxonomy" id="493475"/>
    <lineage>
        <taxon>Bacteria</taxon>
        <taxon>Pseudomonadati</taxon>
        <taxon>Pseudomonadota</taxon>
        <taxon>Gammaproteobacteria</taxon>
        <taxon>Alteromonadales</taxon>
        <taxon>Alteromonadaceae</taxon>
        <taxon>Paraglaciecola</taxon>
    </lineage>
</organism>
<evidence type="ECO:0000256" key="1">
    <source>
        <dbReference type="ARBA" id="ARBA00004651"/>
    </source>
</evidence>
<evidence type="ECO:0000256" key="2">
    <source>
        <dbReference type="ARBA" id="ARBA00010100"/>
    </source>
</evidence>
<dbReference type="PANTHER" id="PTHR30003:SF0">
    <property type="entry name" value="GLYCOLATE PERMEASE GLCA-RELATED"/>
    <property type="match status" value="1"/>
</dbReference>
<feature type="transmembrane region" description="Helical" evidence="8">
    <location>
        <begin position="222"/>
        <end position="245"/>
    </location>
</feature>
<name>K6Z945_9ALTE</name>
<feature type="transmembrane region" description="Helical" evidence="8">
    <location>
        <begin position="304"/>
        <end position="324"/>
    </location>
</feature>
<comment type="subcellular location">
    <subcellularLocation>
        <location evidence="8">Cell inner membrane</location>
        <topology evidence="8">Multi-pass membrane protein</topology>
    </subcellularLocation>
    <subcellularLocation>
        <location evidence="1">Cell membrane</location>
        <topology evidence="1">Multi-pass membrane protein</topology>
    </subcellularLocation>
</comment>
<protein>
    <recommendedName>
        <fullName evidence="8">L-lactate permease</fullName>
    </recommendedName>
</protein>
<dbReference type="Pfam" id="PF02652">
    <property type="entry name" value="Lactate_perm"/>
    <property type="match status" value="1"/>
</dbReference>
<accession>K6Z945</accession>
<dbReference type="NCBIfam" id="TIGR00795">
    <property type="entry name" value="lctP"/>
    <property type="match status" value="1"/>
</dbReference>
<dbReference type="OrthoDB" id="9761056at2"/>
<keyword evidence="4" id="KW-1003">Cell membrane</keyword>
<feature type="transmembrane region" description="Helical" evidence="8">
    <location>
        <begin position="35"/>
        <end position="55"/>
    </location>
</feature>
<keyword evidence="3 8" id="KW-0813">Transport</keyword>
<evidence type="ECO:0000256" key="3">
    <source>
        <dbReference type="ARBA" id="ARBA00022448"/>
    </source>
</evidence>